<keyword evidence="8" id="KW-1185">Reference proteome</keyword>
<feature type="compositionally biased region" description="Basic and acidic residues" evidence="5">
    <location>
        <begin position="178"/>
        <end position="194"/>
    </location>
</feature>
<dbReference type="AlphaFoldDB" id="A0AAD3H973"/>
<evidence type="ECO:0000256" key="2">
    <source>
        <dbReference type="ARBA" id="ARBA00023125"/>
    </source>
</evidence>
<reference evidence="7 8" key="1">
    <citation type="journal article" date="2021" name="Sci. Rep.">
        <title>The genome of the diatom Chaetoceros tenuissimus carries an ancient integrated fragment of an extant virus.</title>
        <authorList>
            <person name="Hongo Y."/>
            <person name="Kimura K."/>
            <person name="Takaki Y."/>
            <person name="Yoshida Y."/>
            <person name="Baba S."/>
            <person name="Kobayashi G."/>
            <person name="Nagasaki K."/>
            <person name="Hano T."/>
            <person name="Tomaru Y."/>
        </authorList>
    </citation>
    <scope>NUCLEOTIDE SEQUENCE [LARGE SCALE GENOMIC DNA]</scope>
    <source>
        <strain evidence="7 8">NIES-3715</strain>
    </source>
</reference>
<dbReference type="GO" id="GO:0003700">
    <property type="term" value="F:DNA-binding transcription factor activity"/>
    <property type="evidence" value="ECO:0007669"/>
    <property type="project" value="InterPro"/>
</dbReference>
<evidence type="ECO:0000259" key="6">
    <source>
        <dbReference type="SMART" id="SM00415"/>
    </source>
</evidence>
<feature type="compositionally biased region" description="Basic and acidic residues" evidence="5">
    <location>
        <begin position="201"/>
        <end position="218"/>
    </location>
</feature>
<dbReference type="SMART" id="SM00415">
    <property type="entry name" value="HSF"/>
    <property type="match status" value="1"/>
</dbReference>
<evidence type="ECO:0000256" key="4">
    <source>
        <dbReference type="RuleBase" id="RU004020"/>
    </source>
</evidence>
<feature type="region of interest" description="Disordered" evidence="5">
    <location>
        <begin position="167"/>
        <end position="224"/>
    </location>
</feature>
<comment type="similarity">
    <text evidence="4">Belongs to the HSF family.</text>
</comment>
<proteinExistence type="inferred from homology"/>
<dbReference type="PRINTS" id="PR00056">
    <property type="entry name" value="HSFDOMAIN"/>
</dbReference>
<evidence type="ECO:0000256" key="1">
    <source>
        <dbReference type="ARBA" id="ARBA00004123"/>
    </source>
</evidence>
<dbReference type="Gene3D" id="1.10.10.10">
    <property type="entry name" value="Winged helix-like DNA-binding domain superfamily/Winged helix DNA-binding domain"/>
    <property type="match status" value="1"/>
</dbReference>
<evidence type="ECO:0000256" key="3">
    <source>
        <dbReference type="ARBA" id="ARBA00023242"/>
    </source>
</evidence>
<organism evidence="7 8">
    <name type="scientific">Chaetoceros tenuissimus</name>
    <dbReference type="NCBI Taxonomy" id="426638"/>
    <lineage>
        <taxon>Eukaryota</taxon>
        <taxon>Sar</taxon>
        <taxon>Stramenopiles</taxon>
        <taxon>Ochrophyta</taxon>
        <taxon>Bacillariophyta</taxon>
        <taxon>Coscinodiscophyceae</taxon>
        <taxon>Chaetocerotophycidae</taxon>
        <taxon>Chaetocerotales</taxon>
        <taxon>Chaetocerotaceae</taxon>
        <taxon>Chaetoceros</taxon>
    </lineage>
</organism>
<sequence length="405" mass="46550">MPSIHYKLINSSSHISTNEQNSKKKQGMTTISCPSCGKISTTRSVYFSICCQQKYCLSCQGFNAHQNPCAAENAYDHKSGGIRLDHHSEQFSKNQSFFFHQHSNNTTTFSHPAVFHHRVQKVREWDVISSQSNYRLFCQQVSRSNYKDINIESRIKHRRNPKKERGMNIFANQGGNKENIENAGKRKDVKERSTEFQFVRTSKERRSQTKYKSKEFHENNNNNNNGPGCNYIDYSTIDEDAYIASKGPMTNMKRGVSSLFPQKLHNILDQGIHADIISWAPHGRCFIIHQPKQFVKVVLPELFQITKKTSFTRQLNLYGFVRLWDGHDEGGYYHEKFLRGKSKLCKLIKRKPLKGCKRNFCPIDNLQYEPKFYSMPYLPKINHSTSTSLSASTASSSSGNDTSAS</sequence>
<dbReference type="InterPro" id="IPR000232">
    <property type="entry name" value="HSF_DNA-bd"/>
</dbReference>
<dbReference type="FunFam" id="1.10.10.10:FF:000479">
    <property type="entry name" value="Predicted protein"/>
    <property type="match status" value="1"/>
</dbReference>
<dbReference type="GO" id="GO:0005634">
    <property type="term" value="C:nucleus"/>
    <property type="evidence" value="ECO:0007669"/>
    <property type="project" value="UniProtKB-SubCell"/>
</dbReference>
<evidence type="ECO:0000313" key="8">
    <source>
        <dbReference type="Proteomes" id="UP001054902"/>
    </source>
</evidence>
<dbReference type="PANTHER" id="PTHR10015:SF206">
    <property type="entry name" value="HSF-TYPE DNA-BINDING DOMAIN-CONTAINING PROTEIN"/>
    <property type="match status" value="1"/>
</dbReference>
<dbReference type="Pfam" id="PF00447">
    <property type="entry name" value="HSF_DNA-bind"/>
    <property type="match status" value="1"/>
</dbReference>
<dbReference type="SUPFAM" id="SSF46785">
    <property type="entry name" value="Winged helix' DNA-binding domain"/>
    <property type="match status" value="1"/>
</dbReference>
<dbReference type="InterPro" id="IPR036388">
    <property type="entry name" value="WH-like_DNA-bd_sf"/>
</dbReference>
<dbReference type="Proteomes" id="UP001054902">
    <property type="component" value="Unassembled WGS sequence"/>
</dbReference>
<gene>
    <name evidence="7" type="ORF">CTEN210_11753</name>
</gene>
<dbReference type="EMBL" id="BLLK01000047">
    <property type="protein sequence ID" value="GFH55277.1"/>
    <property type="molecule type" value="Genomic_DNA"/>
</dbReference>
<name>A0AAD3H973_9STRA</name>
<protein>
    <recommendedName>
        <fullName evidence="6">HSF-type DNA-binding domain-containing protein</fullName>
    </recommendedName>
</protein>
<feature type="domain" description="HSF-type DNA-binding" evidence="6">
    <location>
        <begin position="256"/>
        <end position="351"/>
    </location>
</feature>
<dbReference type="GO" id="GO:0043565">
    <property type="term" value="F:sequence-specific DNA binding"/>
    <property type="evidence" value="ECO:0007669"/>
    <property type="project" value="InterPro"/>
</dbReference>
<evidence type="ECO:0000256" key="5">
    <source>
        <dbReference type="SAM" id="MobiDB-lite"/>
    </source>
</evidence>
<comment type="caution">
    <text evidence="7">The sequence shown here is derived from an EMBL/GenBank/DDBJ whole genome shotgun (WGS) entry which is preliminary data.</text>
</comment>
<keyword evidence="3" id="KW-0539">Nucleus</keyword>
<evidence type="ECO:0000313" key="7">
    <source>
        <dbReference type="EMBL" id="GFH55277.1"/>
    </source>
</evidence>
<accession>A0AAD3H973</accession>
<comment type="subcellular location">
    <subcellularLocation>
        <location evidence="1">Nucleus</location>
    </subcellularLocation>
</comment>
<dbReference type="InterPro" id="IPR036390">
    <property type="entry name" value="WH_DNA-bd_sf"/>
</dbReference>
<dbReference type="PANTHER" id="PTHR10015">
    <property type="entry name" value="HEAT SHOCK TRANSCRIPTION FACTOR"/>
    <property type="match status" value="1"/>
</dbReference>
<keyword evidence="2" id="KW-0238">DNA-binding</keyword>